<dbReference type="OMA" id="IMHHMPI"/>
<dbReference type="RefSeq" id="XP_790896.3">
    <property type="nucleotide sequence ID" value="XM_785803.5"/>
</dbReference>
<evidence type="ECO:0000313" key="5">
    <source>
        <dbReference type="Proteomes" id="UP000007110"/>
    </source>
</evidence>
<comment type="similarity">
    <text evidence="1 3">Belongs to the short-chain dehydrogenases/reductases (SDR) family.</text>
</comment>
<dbReference type="OrthoDB" id="47007at2759"/>
<evidence type="ECO:0000256" key="2">
    <source>
        <dbReference type="ARBA" id="ARBA00023002"/>
    </source>
</evidence>
<organism evidence="4 5">
    <name type="scientific">Strongylocentrotus purpuratus</name>
    <name type="common">Purple sea urchin</name>
    <dbReference type="NCBI Taxonomy" id="7668"/>
    <lineage>
        <taxon>Eukaryota</taxon>
        <taxon>Metazoa</taxon>
        <taxon>Echinodermata</taxon>
        <taxon>Eleutherozoa</taxon>
        <taxon>Echinozoa</taxon>
        <taxon>Echinoidea</taxon>
        <taxon>Euechinoidea</taxon>
        <taxon>Echinacea</taxon>
        <taxon>Camarodonta</taxon>
        <taxon>Echinidea</taxon>
        <taxon>Strongylocentrotidae</taxon>
        <taxon>Strongylocentrotus</taxon>
    </lineage>
</organism>
<dbReference type="InterPro" id="IPR002347">
    <property type="entry name" value="SDR_fam"/>
</dbReference>
<dbReference type="PRINTS" id="PR00081">
    <property type="entry name" value="GDHRDH"/>
</dbReference>
<protein>
    <recommendedName>
        <fullName evidence="6">Retinol dehydrogenase 8</fullName>
    </recommendedName>
</protein>
<dbReference type="EnsemblMetazoa" id="XM_785803">
    <property type="protein sequence ID" value="XP_790896"/>
    <property type="gene ID" value="LOC586003"/>
</dbReference>
<dbReference type="InterPro" id="IPR036291">
    <property type="entry name" value="NAD(P)-bd_dom_sf"/>
</dbReference>
<dbReference type="PRINTS" id="PR00080">
    <property type="entry name" value="SDRFAMILY"/>
</dbReference>
<dbReference type="PANTHER" id="PTHR43391">
    <property type="entry name" value="RETINOL DEHYDROGENASE-RELATED"/>
    <property type="match status" value="1"/>
</dbReference>
<reference evidence="5" key="1">
    <citation type="submission" date="2015-02" db="EMBL/GenBank/DDBJ databases">
        <title>Genome sequencing for Strongylocentrotus purpuratus.</title>
        <authorList>
            <person name="Murali S."/>
            <person name="Liu Y."/>
            <person name="Vee V."/>
            <person name="English A."/>
            <person name="Wang M."/>
            <person name="Skinner E."/>
            <person name="Han Y."/>
            <person name="Muzny D.M."/>
            <person name="Worley K.C."/>
            <person name="Gibbs R.A."/>
        </authorList>
    </citation>
    <scope>NUCLEOTIDE SEQUENCE</scope>
</reference>
<evidence type="ECO:0000256" key="3">
    <source>
        <dbReference type="RuleBase" id="RU000363"/>
    </source>
</evidence>
<dbReference type="InterPro" id="IPR020904">
    <property type="entry name" value="Sc_DH/Rdtase_CS"/>
</dbReference>
<keyword evidence="2" id="KW-0560">Oxidoreductase</keyword>
<dbReference type="SUPFAM" id="SSF51735">
    <property type="entry name" value="NAD(P)-binding Rossmann-fold domains"/>
    <property type="match status" value="1"/>
</dbReference>
<dbReference type="KEGG" id="spu:586003"/>
<dbReference type="AlphaFoldDB" id="A0A7M7RD25"/>
<accession>A0A7M7RD25</accession>
<evidence type="ECO:0008006" key="6">
    <source>
        <dbReference type="Google" id="ProtNLM"/>
    </source>
</evidence>
<reference evidence="4" key="2">
    <citation type="submission" date="2021-01" db="UniProtKB">
        <authorList>
            <consortium name="EnsemblMetazoa"/>
        </authorList>
    </citation>
    <scope>IDENTIFICATION</scope>
</reference>
<evidence type="ECO:0000256" key="1">
    <source>
        <dbReference type="ARBA" id="ARBA00006484"/>
    </source>
</evidence>
<name>A0A7M7RD25_STRPU</name>
<dbReference type="Pfam" id="PF00106">
    <property type="entry name" value="adh_short"/>
    <property type="match status" value="1"/>
</dbReference>
<dbReference type="PROSITE" id="PS00061">
    <property type="entry name" value="ADH_SHORT"/>
    <property type="match status" value="1"/>
</dbReference>
<sequence>MAPQIVLMTGCSSGIGLATAKCLALDIDQRYIVIATVIEMSEKTDLEAAVSGALDKTVFIEKLDVTKDEEIAAVVDGTLKKYGRIDVLLNVAGMAMSGLPERLTRERMEMIFNVNVFGAIRLTQAVLPQMKTRKAGKIITVSSIAGRMGWPYTEIYCSTKFAVEGYFEGLATVLRSFNIRVCLVEPGKVNTGLTDQLHAGFVSGAQGDSVDDIDRRQLRYLDDYLKAMPGATPDAVAEAIKTRCLDVDEPVLRHLLPVEFHDAVPAGAADITGETVIGIMAKSIGN</sequence>
<dbReference type="GO" id="GO:0016491">
    <property type="term" value="F:oxidoreductase activity"/>
    <property type="evidence" value="ECO:0000318"/>
    <property type="project" value="GO_Central"/>
</dbReference>
<dbReference type="InParanoid" id="A0A7M7RD25"/>
<evidence type="ECO:0000313" key="4">
    <source>
        <dbReference type="EnsemblMetazoa" id="XP_790896"/>
    </source>
</evidence>
<proteinExistence type="inferred from homology"/>
<dbReference type="GeneID" id="586003"/>
<dbReference type="Proteomes" id="UP000007110">
    <property type="component" value="Unassembled WGS sequence"/>
</dbReference>
<dbReference type="PANTHER" id="PTHR43391:SF86">
    <property type="entry name" value="SHORT-CHAIN DEHYDROGENASE_REDUCTASE FAMILY PROTEIN"/>
    <property type="match status" value="1"/>
</dbReference>
<dbReference type="Gene3D" id="3.40.50.720">
    <property type="entry name" value="NAD(P)-binding Rossmann-like Domain"/>
    <property type="match status" value="1"/>
</dbReference>
<dbReference type="GO" id="GO:0005829">
    <property type="term" value="C:cytosol"/>
    <property type="evidence" value="ECO:0000318"/>
    <property type="project" value="GO_Central"/>
</dbReference>
<keyword evidence="5" id="KW-1185">Reference proteome</keyword>